<protein>
    <submittedName>
        <fullName evidence="1">Uncharacterized protein</fullName>
    </submittedName>
</protein>
<evidence type="ECO:0000313" key="2">
    <source>
        <dbReference type="Proteomes" id="UP001321473"/>
    </source>
</evidence>
<organism evidence="1 2">
    <name type="scientific">Amblyomma americanum</name>
    <name type="common">Lone star tick</name>
    <dbReference type="NCBI Taxonomy" id="6943"/>
    <lineage>
        <taxon>Eukaryota</taxon>
        <taxon>Metazoa</taxon>
        <taxon>Ecdysozoa</taxon>
        <taxon>Arthropoda</taxon>
        <taxon>Chelicerata</taxon>
        <taxon>Arachnida</taxon>
        <taxon>Acari</taxon>
        <taxon>Parasitiformes</taxon>
        <taxon>Ixodida</taxon>
        <taxon>Ixodoidea</taxon>
        <taxon>Ixodidae</taxon>
        <taxon>Amblyomminae</taxon>
        <taxon>Amblyomma</taxon>
    </lineage>
</organism>
<proteinExistence type="predicted"/>
<reference evidence="1 2" key="1">
    <citation type="journal article" date="2023" name="Arcadia Sci">
        <title>De novo assembly of a long-read Amblyomma americanum tick genome.</title>
        <authorList>
            <person name="Chou S."/>
            <person name="Poskanzer K.E."/>
            <person name="Rollins M."/>
            <person name="Thuy-Boun P.S."/>
        </authorList>
    </citation>
    <scope>NUCLEOTIDE SEQUENCE [LARGE SCALE GENOMIC DNA]</scope>
    <source>
        <strain evidence="1">F_SG_1</strain>
        <tissue evidence="1">Salivary glands</tissue>
    </source>
</reference>
<dbReference type="AlphaFoldDB" id="A0AAQ4FGI2"/>
<keyword evidence="2" id="KW-1185">Reference proteome</keyword>
<sequence length="68" mass="7511">MAWAASTTQPFSARKSEGTGYIYPSSALPYKEFSSGTTTYTVVQSANKIILDILQCRFHSIAFVDILE</sequence>
<accession>A0AAQ4FGI2</accession>
<evidence type="ECO:0000313" key="1">
    <source>
        <dbReference type="EMBL" id="KAK8785722.1"/>
    </source>
</evidence>
<name>A0AAQ4FGI2_AMBAM</name>
<gene>
    <name evidence="1" type="ORF">V5799_007914</name>
</gene>
<dbReference type="Proteomes" id="UP001321473">
    <property type="component" value="Unassembled WGS sequence"/>
</dbReference>
<comment type="caution">
    <text evidence="1">The sequence shown here is derived from an EMBL/GenBank/DDBJ whole genome shotgun (WGS) entry which is preliminary data.</text>
</comment>
<dbReference type="EMBL" id="JARKHS020003289">
    <property type="protein sequence ID" value="KAK8785722.1"/>
    <property type="molecule type" value="Genomic_DNA"/>
</dbReference>